<organism evidence="5 6">
    <name type="scientific">Pseudonocardia spirodelae</name>
    <dbReference type="NCBI Taxonomy" id="3133431"/>
    <lineage>
        <taxon>Bacteria</taxon>
        <taxon>Bacillati</taxon>
        <taxon>Actinomycetota</taxon>
        <taxon>Actinomycetes</taxon>
        <taxon>Pseudonocardiales</taxon>
        <taxon>Pseudonocardiaceae</taxon>
        <taxon>Pseudonocardia</taxon>
    </lineage>
</organism>
<accession>A0ABU8T6M5</accession>
<dbReference type="SUPFAM" id="SSF50249">
    <property type="entry name" value="Nucleic acid-binding proteins"/>
    <property type="match status" value="1"/>
</dbReference>
<dbReference type="Gene3D" id="2.40.50.140">
    <property type="entry name" value="Nucleic acid-binding proteins"/>
    <property type="match status" value="1"/>
</dbReference>
<feature type="compositionally biased region" description="Basic and acidic residues" evidence="4">
    <location>
        <begin position="125"/>
        <end position="136"/>
    </location>
</feature>
<feature type="region of interest" description="Disordered" evidence="4">
    <location>
        <begin position="122"/>
        <end position="158"/>
    </location>
</feature>
<evidence type="ECO:0000313" key="5">
    <source>
        <dbReference type="EMBL" id="MEJ8279273.1"/>
    </source>
</evidence>
<protein>
    <recommendedName>
        <fullName evidence="3">Single-stranded DNA-binding protein</fullName>
    </recommendedName>
</protein>
<keyword evidence="6" id="KW-1185">Reference proteome</keyword>
<evidence type="ECO:0000256" key="4">
    <source>
        <dbReference type="SAM" id="MobiDB-lite"/>
    </source>
</evidence>
<dbReference type="InterPro" id="IPR012340">
    <property type="entry name" value="NA-bd_OB-fold"/>
</dbReference>
<dbReference type="GO" id="GO:0003677">
    <property type="term" value="F:DNA binding"/>
    <property type="evidence" value="ECO:0007669"/>
    <property type="project" value="UniProtKB-KW"/>
</dbReference>
<dbReference type="Pfam" id="PF00436">
    <property type="entry name" value="SSB"/>
    <property type="match status" value="1"/>
</dbReference>
<dbReference type="InterPro" id="IPR011344">
    <property type="entry name" value="ssDNA-bd"/>
</dbReference>
<dbReference type="PANTHER" id="PTHR10302:SF0">
    <property type="entry name" value="SINGLE-STRANDED DNA-BINDING PROTEIN, MITOCHONDRIAL"/>
    <property type="match status" value="1"/>
</dbReference>
<dbReference type="RefSeq" id="WP_340288539.1">
    <property type="nucleotide sequence ID" value="NZ_JBBJUP010000006.1"/>
</dbReference>
<keyword evidence="1 2" id="KW-0238">DNA-binding</keyword>
<evidence type="ECO:0000256" key="2">
    <source>
        <dbReference type="PROSITE-ProRule" id="PRU00252"/>
    </source>
</evidence>
<dbReference type="InterPro" id="IPR000424">
    <property type="entry name" value="Primosome_PriB/ssb"/>
</dbReference>
<dbReference type="PROSITE" id="PS50935">
    <property type="entry name" value="SSB"/>
    <property type="match status" value="1"/>
</dbReference>
<evidence type="ECO:0000256" key="3">
    <source>
        <dbReference type="RuleBase" id="RU000524"/>
    </source>
</evidence>
<reference evidence="5 6" key="1">
    <citation type="submission" date="2024-03" db="EMBL/GenBank/DDBJ databases">
        <title>Draft genome sequence of Pseudonocardia sp. DW16-2.</title>
        <authorList>
            <person name="Duangmal K."/>
        </authorList>
    </citation>
    <scope>NUCLEOTIDE SEQUENCE [LARGE SCALE GENOMIC DNA]</scope>
    <source>
        <strain evidence="5 6">DW16-2</strain>
    </source>
</reference>
<sequence>MSDTLTTIVGNLTRTPVLRYTTAGVPVADLTVAVNHRRKDPVTEQWRDVACTYYTVSCWRTLAEHAVTTFKKGHRVIAVGRLYVEEWTGRDGETRQSVRIEPSTVGLDIRFSPALVPVRPVVPSAREDGGGVDRAPEWGVPPTDEPADDYGVEPPDEKDAEELDELARMATAPASSG</sequence>
<dbReference type="PANTHER" id="PTHR10302">
    <property type="entry name" value="SINGLE-STRANDED DNA-BINDING PROTEIN"/>
    <property type="match status" value="1"/>
</dbReference>
<proteinExistence type="predicted"/>
<feature type="compositionally biased region" description="Acidic residues" evidence="4">
    <location>
        <begin position="145"/>
        <end position="158"/>
    </location>
</feature>
<dbReference type="Proteomes" id="UP001364211">
    <property type="component" value="Unassembled WGS sequence"/>
</dbReference>
<comment type="caution">
    <text evidence="5">The sequence shown here is derived from an EMBL/GenBank/DDBJ whole genome shotgun (WGS) entry which is preliminary data.</text>
</comment>
<dbReference type="EMBL" id="JBBJUP010000006">
    <property type="protein sequence ID" value="MEJ8279273.1"/>
    <property type="molecule type" value="Genomic_DNA"/>
</dbReference>
<dbReference type="CDD" id="cd04496">
    <property type="entry name" value="SSB_OBF"/>
    <property type="match status" value="1"/>
</dbReference>
<name>A0ABU8T6M5_9PSEU</name>
<evidence type="ECO:0000313" key="6">
    <source>
        <dbReference type="Proteomes" id="UP001364211"/>
    </source>
</evidence>
<evidence type="ECO:0000256" key="1">
    <source>
        <dbReference type="ARBA" id="ARBA00023125"/>
    </source>
</evidence>
<gene>
    <name evidence="5" type="primary">ssb</name>
    <name evidence="5" type="ORF">WJX68_10050</name>
</gene>
<dbReference type="NCBIfam" id="TIGR00621">
    <property type="entry name" value="ssb"/>
    <property type="match status" value="1"/>
</dbReference>